<evidence type="ECO:0000259" key="2">
    <source>
        <dbReference type="Pfam" id="PF06527"/>
    </source>
</evidence>
<feature type="transmembrane region" description="Helical" evidence="1">
    <location>
        <begin position="296"/>
        <end position="313"/>
    </location>
</feature>
<dbReference type="Proteomes" id="UP000597444">
    <property type="component" value="Unassembled WGS sequence"/>
</dbReference>
<evidence type="ECO:0000313" key="4">
    <source>
        <dbReference type="Proteomes" id="UP000597444"/>
    </source>
</evidence>
<keyword evidence="1" id="KW-1133">Transmembrane helix</keyword>
<evidence type="ECO:0000256" key="1">
    <source>
        <dbReference type="SAM" id="Phobius"/>
    </source>
</evidence>
<comment type="caution">
    <text evidence="3">The sequence shown here is derived from an EMBL/GenBank/DDBJ whole genome shotgun (WGS) entry which is preliminary data.</text>
</comment>
<keyword evidence="4" id="KW-1185">Reference proteome</keyword>
<dbReference type="AlphaFoldDB" id="A0A8J3ISU6"/>
<proteinExistence type="predicted"/>
<keyword evidence="1" id="KW-0472">Membrane</keyword>
<feature type="transmembrane region" description="Helical" evidence="1">
    <location>
        <begin position="274"/>
        <end position="290"/>
    </location>
</feature>
<dbReference type="Pfam" id="PF06527">
    <property type="entry name" value="TniQ"/>
    <property type="match status" value="1"/>
</dbReference>
<keyword evidence="1" id="KW-0812">Transmembrane</keyword>
<protein>
    <recommendedName>
        <fullName evidence="2">TniQ domain-containing protein</fullName>
    </recommendedName>
</protein>
<accession>A0A8J3ISU6</accession>
<evidence type="ECO:0000313" key="3">
    <source>
        <dbReference type="EMBL" id="GHO96285.1"/>
    </source>
</evidence>
<dbReference type="InterPro" id="IPR009492">
    <property type="entry name" value="TniQ"/>
</dbReference>
<gene>
    <name evidence="3" type="ORF">KSF_063330</name>
</gene>
<name>A0A8J3ISU6_9CHLR</name>
<reference evidence="3" key="1">
    <citation type="submission" date="2020-10" db="EMBL/GenBank/DDBJ databases">
        <title>Taxonomic study of unclassified bacteria belonging to the class Ktedonobacteria.</title>
        <authorList>
            <person name="Yabe S."/>
            <person name="Wang C.M."/>
            <person name="Zheng Y."/>
            <person name="Sakai Y."/>
            <person name="Cavaletti L."/>
            <person name="Monciardini P."/>
            <person name="Donadio S."/>
        </authorList>
    </citation>
    <scope>NUCLEOTIDE SEQUENCE</scope>
    <source>
        <strain evidence="3">ID150040</strain>
    </source>
</reference>
<dbReference type="RefSeq" id="WP_220206923.1">
    <property type="nucleotide sequence ID" value="NZ_BNJK01000001.1"/>
</dbReference>
<organism evidence="3 4">
    <name type="scientific">Reticulibacter mediterranei</name>
    <dbReference type="NCBI Taxonomy" id="2778369"/>
    <lineage>
        <taxon>Bacteria</taxon>
        <taxon>Bacillati</taxon>
        <taxon>Chloroflexota</taxon>
        <taxon>Ktedonobacteria</taxon>
        <taxon>Ktedonobacterales</taxon>
        <taxon>Reticulibacteraceae</taxon>
        <taxon>Reticulibacter</taxon>
    </lineage>
</organism>
<dbReference type="EMBL" id="BNJK01000001">
    <property type="protein sequence ID" value="GHO96285.1"/>
    <property type="molecule type" value="Genomic_DNA"/>
</dbReference>
<sequence length="326" mass="37817">MSISDIDQIECYKIWDVNIPSVPPRSRLYSLEPIGIGTPYVESLTSYVTRLAQVHCVTLQALVMKIILPELERFNDALDYGYHFNNFRIENISTLNGISPISAMWVEVLQNLTSRQDLRFLTLLTWRNVLAVDRLLCKHKRWCLLCLEEWKQRQEPIYEPLIWTLNGIDICLRHKRLLTIECPQCLKRQPILTKITLPGHCSFCEGWLGDVFNFEPTELVVCDTKEASQQCWVVEGVGEMLEAAPNLLEIPQQGHFAFVINAYMENMAKSRMNAFARLLNITAASLWGYIRKEDLPYIYSFLHICYTLSIFLFKLTAFYGRRQAVP</sequence>
<feature type="domain" description="TniQ" evidence="2">
    <location>
        <begin position="33"/>
        <end position="178"/>
    </location>
</feature>